<dbReference type="AlphaFoldDB" id="A0A093VKS3"/>
<evidence type="ECO:0000313" key="3">
    <source>
        <dbReference type="EMBL" id="KFX53142.1"/>
    </source>
</evidence>
<keyword evidence="2" id="KW-1133">Transmembrane helix</keyword>
<dbReference type="PANTHER" id="PTHR40020">
    <property type="entry name" value="CYTOCHROME C OXIDASE ASSEMBLY FACTOR 2"/>
    <property type="match status" value="1"/>
</dbReference>
<sequence>MPPILHPRSRSTSSLFAATMVASFVIVGLPHIFPCPAPRRTLADSQVEMTADGQQIIRPRRRRKTPESPQQDELLQHTKEVAAAKAVPPQFAESSADEVATFLQMEAEAESLARIGRECPVPKPRGIVGQLLGFSHNNNDDDDDTTDNRQQ</sequence>
<dbReference type="HOGENOM" id="CLU_122923_0_0_1"/>
<comment type="caution">
    <text evidence="3">The sequence shown here is derived from an EMBL/GenBank/DDBJ whole genome shotgun (WGS) entry which is preliminary data.</text>
</comment>
<name>A0A093VKS3_TALMA</name>
<gene>
    <name evidence="3" type="ORF">GQ26_0010220</name>
</gene>
<feature type="transmembrane region" description="Helical" evidence="2">
    <location>
        <begin position="12"/>
        <end position="33"/>
    </location>
</feature>
<evidence type="ECO:0000256" key="1">
    <source>
        <dbReference type="SAM" id="MobiDB-lite"/>
    </source>
</evidence>
<organism evidence="3">
    <name type="scientific">Talaromyces marneffei PM1</name>
    <dbReference type="NCBI Taxonomy" id="1077442"/>
    <lineage>
        <taxon>Eukaryota</taxon>
        <taxon>Fungi</taxon>
        <taxon>Dikarya</taxon>
        <taxon>Ascomycota</taxon>
        <taxon>Pezizomycotina</taxon>
        <taxon>Eurotiomycetes</taxon>
        <taxon>Eurotiomycetidae</taxon>
        <taxon>Eurotiales</taxon>
        <taxon>Trichocomaceae</taxon>
        <taxon>Talaromyces</taxon>
        <taxon>Talaromyces sect. Talaromyces</taxon>
    </lineage>
</organism>
<evidence type="ECO:0000256" key="2">
    <source>
        <dbReference type="SAM" id="Phobius"/>
    </source>
</evidence>
<reference evidence="3" key="1">
    <citation type="journal article" date="2014" name="PLoS Genet.">
        <title>Signature Gene Expression Reveals Novel Clues to the Molecular Mechanisms of Dimorphic Transition in Penicillium marneffei.</title>
        <authorList>
            <person name="Yang E."/>
            <person name="Wang G."/>
            <person name="Cai J."/>
            <person name="Woo P.C."/>
            <person name="Lau S.K."/>
            <person name="Yuen K.-Y."/>
            <person name="Chow W.-N."/>
            <person name="Lin X."/>
        </authorList>
    </citation>
    <scope>NUCLEOTIDE SEQUENCE [LARGE SCALE GENOMIC DNA]</scope>
    <source>
        <strain evidence="3">PM1</strain>
    </source>
</reference>
<proteinExistence type="predicted"/>
<protein>
    <submittedName>
        <fullName evidence="3">IgA-specific serine endopeptidase autotransporter</fullName>
    </submittedName>
</protein>
<keyword evidence="2" id="KW-0472">Membrane</keyword>
<dbReference type="eggNOG" id="ENOG502SVG3">
    <property type="taxonomic scope" value="Eukaryota"/>
</dbReference>
<dbReference type="PANTHER" id="PTHR40020:SF1">
    <property type="entry name" value="CYTOCHROME C OXIDASE ASSEMBLY FACTOR 2"/>
    <property type="match status" value="1"/>
</dbReference>
<dbReference type="EMBL" id="JPOX01000001">
    <property type="protein sequence ID" value="KFX53142.1"/>
    <property type="molecule type" value="Genomic_DNA"/>
</dbReference>
<accession>A0A093VKS3</accession>
<dbReference type="GO" id="GO:0005759">
    <property type="term" value="C:mitochondrial matrix"/>
    <property type="evidence" value="ECO:0007669"/>
    <property type="project" value="TreeGrafter"/>
</dbReference>
<feature type="region of interest" description="Disordered" evidence="1">
    <location>
        <begin position="126"/>
        <end position="151"/>
    </location>
</feature>
<keyword evidence="2" id="KW-0812">Transmembrane</keyword>
<feature type="region of interest" description="Disordered" evidence="1">
    <location>
        <begin position="45"/>
        <end position="76"/>
    </location>
</feature>
<dbReference type="GO" id="GO:0033617">
    <property type="term" value="P:mitochondrial respiratory chain complex IV assembly"/>
    <property type="evidence" value="ECO:0007669"/>
    <property type="project" value="TreeGrafter"/>
</dbReference>